<gene>
    <name evidence="3" type="ORF">CGOC_LOCUS11709</name>
</gene>
<reference evidence="3 4" key="1">
    <citation type="submission" date="2018-11" db="EMBL/GenBank/DDBJ databases">
        <authorList>
            <consortium name="Pathogen Informatics"/>
        </authorList>
    </citation>
    <scope>NUCLEOTIDE SEQUENCE [LARGE SCALE GENOMIC DNA]</scope>
</reference>
<dbReference type="InterPro" id="IPR006201">
    <property type="entry name" value="Neur_channel"/>
</dbReference>
<feature type="transmembrane region" description="Helical" evidence="1">
    <location>
        <begin position="142"/>
        <end position="164"/>
    </location>
</feature>
<dbReference type="Proteomes" id="UP000271889">
    <property type="component" value="Unassembled WGS sequence"/>
</dbReference>
<dbReference type="InterPro" id="IPR036719">
    <property type="entry name" value="Neuro-gated_channel_TM_sf"/>
</dbReference>
<evidence type="ECO:0000313" key="4">
    <source>
        <dbReference type="Proteomes" id="UP000271889"/>
    </source>
</evidence>
<dbReference type="AlphaFoldDB" id="A0A3P7N3A5"/>
<dbReference type="GO" id="GO:0004888">
    <property type="term" value="F:transmembrane signaling receptor activity"/>
    <property type="evidence" value="ECO:0007669"/>
    <property type="project" value="InterPro"/>
</dbReference>
<feature type="transmembrane region" description="Helical" evidence="1">
    <location>
        <begin position="30"/>
        <end position="52"/>
    </location>
</feature>
<name>A0A3P7N3A5_CYLGO</name>
<keyword evidence="4" id="KW-1185">Reference proteome</keyword>
<feature type="domain" description="Neurotransmitter-gated ion-channel transmembrane" evidence="2">
    <location>
        <begin position="35"/>
        <end position="143"/>
    </location>
</feature>
<dbReference type="GO" id="GO:0016020">
    <property type="term" value="C:membrane"/>
    <property type="evidence" value="ECO:0007669"/>
    <property type="project" value="InterPro"/>
</dbReference>
<proteinExistence type="predicted"/>
<evidence type="ECO:0000259" key="2">
    <source>
        <dbReference type="Pfam" id="PF02932"/>
    </source>
</evidence>
<dbReference type="GO" id="GO:0005216">
    <property type="term" value="F:monoatomic ion channel activity"/>
    <property type="evidence" value="ECO:0007669"/>
    <property type="project" value="InterPro"/>
</dbReference>
<keyword evidence="1" id="KW-0472">Membrane</keyword>
<organism evidence="3 4">
    <name type="scientific">Cylicostephanus goldi</name>
    <name type="common">Nematode worm</name>
    <dbReference type="NCBI Taxonomy" id="71465"/>
    <lineage>
        <taxon>Eukaryota</taxon>
        <taxon>Metazoa</taxon>
        <taxon>Ecdysozoa</taxon>
        <taxon>Nematoda</taxon>
        <taxon>Chromadorea</taxon>
        <taxon>Rhabditida</taxon>
        <taxon>Rhabditina</taxon>
        <taxon>Rhabditomorpha</taxon>
        <taxon>Strongyloidea</taxon>
        <taxon>Strongylidae</taxon>
        <taxon>Cylicostephanus</taxon>
    </lineage>
</organism>
<keyword evidence="1" id="KW-0812">Transmembrane</keyword>
<keyword evidence="1" id="KW-1133">Transmembrane helix</keyword>
<dbReference type="EMBL" id="UYRV01118253">
    <property type="protein sequence ID" value="VDN31073.1"/>
    <property type="molecule type" value="Genomic_DNA"/>
</dbReference>
<accession>A0A3P7N3A5</accession>
<evidence type="ECO:0000313" key="3">
    <source>
        <dbReference type="EMBL" id="VDN31073.1"/>
    </source>
</evidence>
<dbReference type="PANTHER" id="PTHR18945">
    <property type="entry name" value="NEUROTRANSMITTER GATED ION CHANNEL"/>
    <property type="match status" value="1"/>
</dbReference>
<feature type="transmembrane region" description="Helical" evidence="1">
    <location>
        <begin position="64"/>
        <end position="82"/>
    </location>
</feature>
<protein>
    <recommendedName>
        <fullName evidence="2">Neurotransmitter-gated ion-channel transmembrane domain-containing protein</fullName>
    </recommendedName>
</protein>
<dbReference type="Pfam" id="PF02932">
    <property type="entry name" value="Neur_chan_memb"/>
    <property type="match status" value="1"/>
</dbReference>
<feature type="transmembrane region" description="Helical" evidence="1">
    <location>
        <begin position="94"/>
        <end position="115"/>
    </location>
</feature>
<dbReference type="OrthoDB" id="5827131at2759"/>
<sequence length="165" mass="18687">MYVEVHDSDLEQLSYKMNTFVVSMERNPQFYITMVILPSFVINILSIFGVFLKSADTMGKLGMALTNIMSLTFILGILATALPKTKGLPRIAVYVMINLFIMVLALLATVILPYVNRFVSNRNGFSEKSSEKRKLKHKRMSWIIEYGMIALIELANLINFIVLVG</sequence>
<dbReference type="Gene3D" id="1.20.58.390">
    <property type="entry name" value="Neurotransmitter-gated ion-channel transmembrane domain"/>
    <property type="match status" value="1"/>
</dbReference>
<dbReference type="SUPFAM" id="SSF90112">
    <property type="entry name" value="Neurotransmitter-gated ion-channel transmembrane pore"/>
    <property type="match status" value="1"/>
</dbReference>
<dbReference type="InterPro" id="IPR038050">
    <property type="entry name" value="Neuro_actylchol_rec"/>
</dbReference>
<evidence type="ECO:0000256" key="1">
    <source>
        <dbReference type="SAM" id="Phobius"/>
    </source>
</evidence>
<dbReference type="InterPro" id="IPR006029">
    <property type="entry name" value="Neurotrans-gated_channel_TM"/>
</dbReference>